<feature type="compositionally biased region" description="Basic and acidic residues" evidence="11">
    <location>
        <begin position="205"/>
        <end position="214"/>
    </location>
</feature>
<dbReference type="PROSITE" id="PS00138">
    <property type="entry name" value="SUBTILASE_SER"/>
    <property type="match status" value="1"/>
</dbReference>
<dbReference type="FunFam" id="3.40.50.200:FF:000006">
    <property type="entry name" value="Subtilisin-like protease SBT1.5"/>
    <property type="match status" value="1"/>
</dbReference>
<dbReference type="STRING" id="1590841.A0A2R6R3D0"/>
<dbReference type="Pfam" id="PF00082">
    <property type="entry name" value="Peptidase_S8"/>
    <property type="match status" value="1"/>
</dbReference>
<evidence type="ECO:0000256" key="8">
    <source>
        <dbReference type="ARBA" id="ARBA00023180"/>
    </source>
</evidence>
<evidence type="ECO:0000256" key="4">
    <source>
        <dbReference type="ARBA" id="ARBA00022670"/>
    </source>
</evidence>
<evidence type="ECO:0000256" key="12">
    <source>
        <dbReference type="SAM" id="SignalP"/>
    </source>
</evidence>
<dbReference type="InterPro" id="IPR037045">
    <property type="entry name" value="S8pro/Inhibitor_I9_sf"/>
</dbReference>
<evidence type="ECO:0000256" key="6">
    <source>
        <dbReference type="ARBA" id="ARBA00022801"/>
    </source>
</evidence>
<name>A0A2R6R3D0_ACTCC</name>
<accession>A0A2R6R3D0</accession>
<evidence type="ECO:0000313" key="18">
    <source>
        <dbReference type="Proteomes" id="UP000241394"/>
    </source>
</evidence>
<evidence type="ECO:0000256" key="1">
    <source>
        <dbReference type="ARBA" id="ARBA00004613"/>
    </source>
</evidence>
<dbReference type="Gramene" id="PSS19746">
    <property type="protein sequence ID" value="PSS19746"/>
    <property type="gene ID" value="CEY00_Acc11784"/>
</dbReference>
<comment type="subcellular location">
    <subcellularLocation>
        <location evidence="1">Secreted</location>
    </subcellularLocation>
</comment>
<comment type="caution">
    <text evidence="17">The sequence shown here is derived from an EMBL/GenBank/DDBJ whole genome shotgun (WGS) entry which is preliminary data.</text>
</comment>
<evidence type="ECO:0000259" key="15">
    <source>
        <dbReference type="Pfam" id="PF05922"/>
    </source>
</evidence>
<dbReference type="PANTHER" id="PTHR10795">
    <property type="entry name" value="PROPROTEIN CONVERTASE SUBTILISIN/KEXIN"/>
    <property type="match status" value="1"/>
</dbReference>
<keyword evidence="7 10" id="KW-0720">Serine protease</keyword>
<dbReference type="Gene3D" id="3.50.30.30">
    <property type="match status" value="1"/>
</dbReference>
<evidence type="ECO:0000259" key="16">
    <source>
        <dbReference type="Pfam" id="PF17766"/>
    </source>
</evidence>
<keyword evidence="18" id="KW-1185">Reference proteome</keyword>
<evidence type="ECO:0000256" key="3">
    <source>
        <dbReference type="ARBA" id="ARBA00022525"/>
    </source>
</evidence>
<dbReference type="GO" id="GO:0006508">
    <property type="term" value="P:proteolysis"/>
    <property type="evidence" value="ECO:0007669"/>
    <property type="project" value="UniProtKB-KW"/>
</dbReference>
<dbReference type="Pfam" id="PF05922">
    <property type="entry name" value="Inhibitor_I9"/>
    <property type="match status" value="1"/>
</dbReference>
<organism evidence="17 18">
    <name type="scientific">Actinidia chinensis var. chinensis</name>
    <name type="common">Chinese soft-hair kiwi</name>
    <dbReference type="NCBI Taxonomy" id="1590841"/>
    <lineage>
        <taxon>Eukaryota</taxon>
        <taxon>Viridiplantae</taxon>
        <taxon>Streptophyta</taxon>
        <taxon>Embryophyta</taxon>
        <taxon>Tracheophyta</taxon>
        <taxon>Spermatophyta</taxon>
        <taxon>Magnoliopsida</taxon>
        <taxon>eudicotyledons</taxon>
        <taxon>Gunneridae</taxon>
        <taxon>Pentapetalae</taxon>
        <taxon>asterids</taxon>
        <taxon>Ericales</taxon>
        <taxon>Actinidiaceae</taxon>
        <taxon>Actinidia</taxon>
    </lineage>
</organism>
<feature type="chain" id="PRO_5015312841" evidence="12">
    <location>
        <begin position="22"/>
        <end position="762"/>
    </location>
</feature>
<dbReference type="InterPro" id="IPR041469">
    <property type="entry name" value="Subtilisin-like_FN3"/>
</dbReference>
<keyword evidence="8" id="KW-0325">Glycoprotein</keyword>
<dbReference type="InterPro" id="IPR010259">
    <property type="entry name" value="S8pro/Inhibitor_I9"/>
</dbReference>
<dbReference type="Proteomes" id="UP000241394">
    <property type="component" value="Chromosome LG10"/>
</dbReference>
<dbReference type="InterPro" id="IPR015500">
    <property type="entry name" value="Peptidase_S8_subtilisin-rel"/>
</dbReference>
<dbReference type="InterPro" id="IPR034197">
    <property type="entry name" value="Peptidases_S8_3"/>
</dbReference>
<dbReference type="InterPro" id="IPR003137">
    <property type="entry name" value="PA_domain"/>
</dbReference>
<gene>
    <name evidence="17" type="ORF">CEY00_Acc11784</name>
</gene>
<dbReference type="PROSITE" id="PS51892">
    <property type="entry name" value="SUBTILASE"/>
    <property type="match status" value="1"/>
</dbReference>
<feature type="active site" description="Charge relay system" evidence="9 10">
    <location>
        <position position="215"/>
    </location>
</feature>
<dbReference type="FunFam" id="3.30.70.80:FF:000003">
    <property type="entry name" value="Subtilisin-like protease SBT1.9"/>
    <property type="match status" value="1"/>
</dbReference>
<keyword evidence="3" id="KW-0964">Secreted</keyword>
<evidence type="ECO:0000256" key="2">
    <source>
        <dbReference type="ARBA" id="ARBA00011073"/>
    </source>
</evidence>
<feature type="region of interest" description="Disordered" evidence="11">
    <location>
        <begin position="205"/>
        <end position="224"/>
    </location>
</feature>
<reference evidence="18" key="2">
    <citation type="journal article" date="2018" name="BMC Genomics">
        <title>A manually annotated Actinidia chinensis var. chinensis (kiwifruit) genome highlights the challenges associated with draft genomes and gene prediction in plants.</title>
        <authorList>
            <person name="Pilkington S.M."/>
            <person name="Crowhurst R."/>
            <person name="Hilario E."/>
            <person name="Nardozza S."/>
            <person name="Fraser L."/>
            <person name="Peng Y."/>
            <person name="Gunaseelan K."/>
            <person name="Simpson R."/>
            <person name="Tahir J."/>
            <person name="Deroles S.C."/>
            <person name="Templeton K."/>
            <person name="Luo Z."/>
            <person name="Davy M."/>
            <person name="Cheng C."/>
            <person name="McNeilage M."/>
            <person name="Scaglione D."/>
            <person name="Liu Y."/>
            <person name="Zhang Q."/>
            <person name="Datson P."/>
            <person name="De Silva N."/>
            <person name="Gardiner S.E."/>
            <person name="Bassett H."/>
            <person name="Chagne D."/>
            <person name="McCallum J."/>
            <person name="Dzierzon H."/>
            <person name="Deng C."/>
            <person name="Wang Y.Y."/>
            <person name="Barron L."/>
            <person name="Manako K."/>
            <person name="Bowen J."/>
            <person name="Foster T.M."/>
            <person name="Erridge Z.A."/>
            <person name="Tiffin H."/>
            <person name="Waite C.N."/>
            <person name="Davies K.M."/>
            <person name="Grierson E.P."/>
            <person name="Laing W.A."/>
            <person name="Kirk R."/>
            <person name="Chen X."/>
            <person name="Wood M."/>
            <person name="Montefiori M."/>
            <person name="Brummell D.A."/>
            <person name="Schwinn K.E."/>
            <person name="Catanach A."/>
            <person name="Fullerton C."/>
            <person name="Li D."/>
            <person name="Meiyalaghan S."/>
            <person name="Nieuwenhuizen N."/>
            <person name="Read N."/>
            <person name="Prakash R."/>
            <person name="Hunter D."/>
            <person name="Zhang H."/>
            <person name="McKenzie M."/>
            <person name="Knabel M."/>
            <person name="Harris A."/>
            <person name="Allan A.C."/>
            <person name="Gleave A."/>
            <person name="Chen A."/>
            <person name="Janssen B.J."/>
            <person name="Plunkett B."/>
            <person name="Ampomah-Dwamena C."/>
            <person name="Voogd C."/>
            <person name="Leif D."/>
            <person name="Lafferty D."/>
            <person name="Souleyre E.J.F."/>
            <person name="Varkonyi-Gasic E."/>
            <person name="Gambi F."/>
            <person name="Hanley J."/>
            <person name="Yao J.L."/>
            <person name="Cheung J."/>
            <person name="David K.M."/>
            <person name="Warren B."/>
            <person name="Marsh K."/>
            <person name="Snowden K.C."/>
            <person name="Lin-Wang K."/>
            <person name="Brian L."/>
            <person name="Martinez-Sanchez M."/>
            <person name="Wang M."/>
            <person name="Ileperuma N."/>
            <person name="Macnee N."/>
            <person name="Campin R."/>
            <person name="McAtee P."/>
            <person name="Drummond R.S.M."/>
            <person name="Espley R.V."/>
            <person name="Ireland H.S."/>
            <person name="Wu R."/>
            <person name="Atkinson R.G."/>
            <person name="Karunairetnam S."/>
            <person name="Bulley S."/>
            <person name="Chunkath S."/>
            <person name="Hanley Z."/>
            <person name="Storey R."/>
            <person name="Thrimawithana A.H."/>
            <person name="Thomson S."/>
            <person name="David C."/>
            <person name="Testolin R."/>
            <person name="Huang H."/>
            <person name="Hellens R.P."/>
            <person name="Schaffer R.J."/>
        </authorList>
    </citation>
    <scope>NUCLEOTIDE SEQUENCE [LARGE SCALE GENOMIC DNA]</scope>
    <source>
        <strain evidence="18">cv. Red5</strain>
    </source>
</reference>
<dbReference type="Gene3D" id="3.30.70.80">
    <property type="entry name" value="Peptidase S8 propeptide/proteinase inhibitor I9"/>
    <property type="match status" value="1"/>
</dbReference>
<dbReference type="CDD" id="cd04852">
    <property type="entry name" value="Peptidases_S8_3"/>
    <property type="match status" value="1"/>
</dbReference>
<dbReference type="Gene3D" id="3.40.50.200">
    <property type="entry name" value="Peptidase S8/S53 domain"/>
    <property type="match status" value="1"/>
</dbReference>
<dbReference type="AlphaFoldDB" id="A0A2R6R3D0"/>
<dbReference type="InterPro" id="IPR045051">
    <property type="entry name" value="SBT"/>
</dbReference>
<feature type="active site" description="Charge relay system" evidence="9 10">
    <location>
        <position position="547"/>
    </location>
</feature>
<feature type="domain" description="Peptidase S8/S53" evidence="13">
    <location>
        <begin position="133"/>
        <end position="591"/>
    </location>
</feature>
<reference evidence="17 18" key="1">
    <citation type="submission" date="2017-07" db="EMBL/GenBank/DDBJ databases">
        <title>An improved, manually edited Actinidia chinensis var. chinensis (kiwifruit) genome highlights the challenges associated with draft genomes and gene prediction in plants.</title>
        <authorList>
            <person name="Pilkington S."/>
            <person name="Crowhurst R."/>
            <person name="Hilario E."/>
            <person name="Nardozza S."/>
            <person name="Fraser L."/>
            <person name="Peng Y."/>
            <person name="Gunaseelan K."/>
            <person name="Simpson R."/>
            <person name="Tahir J."/>
            <person name="Deroles S."/>
            <person name="Templeton K."/>
            <person name="Luo Z."/>
            <person name="Davy M."/>
            <person name="Cheng C."/>
            <person name="Mcneilage M."/>
            <person name="Scaglione D."/>
            <person name="Liu Y."/>
            <person name="Zhang Q."/>
            <person name="Datson P."/>
            <person name="De Silva N."/>
            <person name="Gardiner S."/>
            <person name="Bassett H."/>
            <person name="Chagne D."/>
            <person name="Mccallum J."/>
            <person name="Dzierzon H."/>
            <person name="Deng C."/>
            <person name="Wang Y.-Y."/>
            <person name="Barron N."/>
            <person name="Manako K."/>
            <person name="Bowen J."/>
            <person name="Foster T."/>
            <person name="Erridge Z."/>
            <person name="Tiffin H."/>
            <person name="Waite C."/>
            <person name="Davies K."/>
            <person name="Grierson E."/>
            <person name="Laing W."/>
            <person name="Kirk R."/>
            <person name="Chen X."/>
            <person name="Wood M."/>
            <person name="Montefiori M."/>
            <person name="Brummell D."/>
            <person name="Schwinn K."/>
            <person name="Catanach A."/>
            <person name="Fullerton C."/>
            <person name="Li D."/>
            <person name="Meiyalaghan S."/>
            <person name="Nieuwenhuizen N."/>
            <person name="Read N."/>
            <person name="Prakash R."/>
            <person name="Hunter D."/>
            <person name="Zhang H."/>
            <person name="Mckenzie M."/>
            <person name="Knabel M."/>
            <person name="Harris A."/>
            <person name="Allan A."/>
            <person name="Chen A."/>
            <person name="Janssen B."/>
            <person name="Plunkett B."/>
            <person name="Dwamena C."/>
            <person name="Voogd C."/>
            <person name="Leif D."/>
            <person name="Lafferty D."/>
            <person name="Souleyre E."/>
            <person name="Varkonyi-Gasic E."/>
            <person name="Gambi F."/>
            <person name="Hanley J."/>
            <person name="Yao J.-L."/>
            <person name="Cheung J."/>
            <person name="David K."/>
            <person name="Warren B."/>
            <person name="Marsh K."/>
            <person name="Snowden K."/>
            <person name="Lin-Wang K."/>
            <person name="Brian L."/>
            <person name="Martinez-Sanchez M."/>
            <person name="Wang M."/>
            <person name="Ileperuma N."/>
            <person name="Macnee N."/>
            <person name="Campin R."/>
            <person name="Mcatee P."/>
            <person name="Drummond R."/>
            <person name="Espley R."/>
            <person name="Ireland H."/>
            <person name="Wu R."/>
            <person name="Atkinson R."/>
            <person name="Karunairetnam S."/>
            <person name="Bulley S."/>
            <person name="Chunkath S."/>
            <person name="Hanley Z."/>
            <person name="Storey R."/>
            <person name="Thrimawithana A."/>
            <person name="Thomson S."/>
            <person name="David C."/>
            <person name="Testolin R."/>
        </authorList>
    </citation>
    <scope>NUCLEOTIDE SEQUENCE [LARGE SCALE GENOMIC DNA]</scope>
    <source>
        <strain evidence="18">cv. Red5</strain>
        <tissue evidence="17">Young leaf</tissue>
    </source>
</reference>
<proteinExistence type="inferred from homology"/>
<feature type="active site" description="Charge relay system" evidence="9 10">
    <location>
        <position position="142"/>
    </location>
</feature>
<evidence type="ECO:0000256" key="5">
    <source>
        <dbReference type="ARBA" id="ARBA00022729"/>
    </source>
</evidence>
<evidence type="ECO:0000256" key="9">
    <source>
        <dbReference type="PIRSR" id="PIRSR615500-1"/>
    </source>
</evidence>
<keyword evidence="6 10" id="KW-0378">Hydrolase</keyword>
<dbReference type="InterPro" id="IPR023828">
    <property type="entry name" value="Peptidase_S8_Ser-AS"/>
</dbReference>
<dbReference type="EMBL" id="NKQK01000010">
    <property type="protein sequence ID" value="PSS19746.1"/>
    <property type="molecule type" value="Genomic_DNA"/>
</dbReference>
<feature type="domain" description="PA" evidence="14">
    <location>
        <begin position="373"/>
        <end position="462"/>
    </location>
</feature>
<protein>
    <submittedName>
        <fullName evidence="17">Subtilisin-like protease</fullName>
    </submittedName>
</protein>
<keyword evidence="4 10" id="KW-0645">Protease</keyword>
<evidence type="ECO:0000256" key="11">
    <source>
        <dbReference type="SAM" id="MobiDB-lite"/>
    </source>
</evidence>
<dbReference type="InterPro" id="IPR000209">
    <property type="entry name" value="Peptidase_S8/S53_dom"/>
</dbReference>
<evidence type="ECO:0000256" key="10">
    <source>
        <dbReference type="PROSITE-ProRule" id="PRU01240"/>
    </source>
</evidence>
<dbReference type="GO" id="GO:0004252">
    <property type="term" value="F:serine-type endopeptidase activity"/>
    <property type="evidence" value="ECO:0007669"/>
    <property type="project" value="UniProtKB-UniRule"/>
</dbReference>
<dbReference type="Pfam" id="PF17766">
    <property type="entry name" value="fn3_6"/>
    <property type="match status" value="1"/>
</dbReference>
<evidence type="ECO:0000313" key="17">
    <source>
        <dbReference type="EMBL" id="PSS19746.1"/>
    </source>
</evidence>
<evidence type="ECO:0000259" key="14">
    <source>
        <dbReference type="Pfam" id="PF02225"/>
    </source>
</evidence>
<evidence type="ECO:0000256" key="7">
    <source>
        <dbReference type="ARBA" id="ARBA00022825"/>
    </source>
</evidence>
<dbReference type="OMA" id="FDQTPYF"/>
<feature type="domain" description="Inhibitor I9" evidence="15">
    <location>
        <begin position="30"/>
        <end position="97"/>
    </location>
</feature>
<dbReference type="PRINTS" id="PR00723">
    <property type="entry name" value="SUBTILISIN"/>
</dbReference>
<dbReference type="InParanoid" id="A0A2R6R3D0"/>
<dbReference type="InterPro" id="IPR036852">
    <property type="entry name" value="Peptidase_S8/S53_dom_sf"/>
</dbReference>
<dbReference type="OrthoDB" id="206201at2759"/>
<dbReference type="Pfam" id="PF02225">
    <property type="entry name" value="PA"/>
    <property type="match status" value="1"/>
</dbReference>
<sequence>MSSSSTILILLLSSLLVANNASPKPEEYQTYIIHMDGSQKPTSFSTHESWHRSTLKSLSSSPSDSDDKLLYSYNHVMHGFSARLTPSQLSELEKSPAHRATYQESFGRLLTTHTTKFLGLKPKTGIWPASSYGKDVIIGIIDTGIWPECESFTDKGMSPVPDRWKGKCENGTAFSPTACNRKLIGARSFSKGLLAAGKNISKENDFESARDHQSHGTHTASTAAGSPVLGASHFGYARGTAKGVAPSARIAMYKVIWATSTPEATASDVLAGMDQAIADGVDIISLSLALPQTSYFYDAIAIASLSAIEKGIVVICAAGNKGGPNTTFNGAPWITTVGAGTVDRSFIATLSLGNGLTMNGTSYYPASAYITNAPLFYGAGNLSKSICSNSTLDPEEVAGKIVLCDNSTSIDILGQMKEVQRAGGYAGIFLADSINLDPQQYNTPSQFAIPSLVVQTSFGTSLKEYVRENDANVKSMRFVITSLGTSPAPQVAYFSSRGPDPINPGILKPDILAPGMDILAAIVPNKQYIKVGNYELVTDYALASGTSMATPHVSGVAALLKAVHHDWSPAAIRSAMMTTAYTLDNTGTVLKDQLTGMPATPLDFGAGHINPNKAMDPGLIYDLGFQDYVEFLCGLGYSKKQMRAVLRRNQWSCGQNSTDLNYPSFVTMFPRGSSTATAKNFSRVLTNVGDDTAVYRAVLVVPTGMSVKVEPRTLTFTRKYQTQGFVVSVEIEKDASEIQYGYLRWIDQHDHIVSSPIVAISV</sequence>
<keyword evidence="5 12" id="KW-0732">Signal</keyword>
<dbReference type="GO" id="GO:0005576">
    <property type="term" value="C:extracellular region"/>
    <property type="evidence" value="ECO:0007669"/>
    <property type="project" value="UniProtKB-SubCell"/>
</dbReference>
<comment type="similarity">
    <text evidence="2 10">Belongs to the peptidase S8 family.</text>
</comment>
<dbReference type="CDD" id="cd02120">
    <property type="entry name" value="PA_subtilisin_like"/>
    <property type="match status" value="1"/>
</dbReference>
<feature type="domain" description="Subtilisin-like protease fibronectin type-III" evidence="16">
    <location>
        <begin position="659"/>
        <end position="758"/>
    </location>
</feature>
<dbReference type="Gene3D" id="2.60.40.2310">
    <property type="match status" value="1"/>
</dbReference>
<evidence type="ECO:0000259" key="13">
    <source>
        <dbReference type="Pfam" id="PF00082"/>
    </source>
</evidence>
<dbReference type="SUPFAM" id="SSF52743">
    <property type="entry name" value="Subtilisin-like"/>
    <property type="match status" value="1"/>
</dbReference>
<feature type="signal peptide" evidence="12">
    <location>
        <begin position="1"/>
        <end position="21"/>
    </location>
</feature>